<feature type="compositionally biased region" description="Basic and acidic residues" evidence="1">
    <location>
        <begin position="50"/>
        <end position="59"/>
    </location>
</feature>
<protein>
    <submittedName>
        <fullName evidence="2">Uncharacterized protein</fullName>
    </submittedName>
</protein>
<dbReference type="EMBL" id="JARKNE010000007">
    <property type="protein sequence ID" value="KAK5818881.1"/>
    <property type="molecule type" value="Genomic_DNA"/>
</dbReference>
<proteinExistence type="predicted"/>
<organism evidence="2 3">
    <name type="scientific">Gossypium arboreum</name>
    <name type="common">Tree cotton</name>
    <name type="synonym">Gossypium nanking</name>
    <dbReference type="NCBI Taxonomy" id="29729"/>
    <lineage>
        <taxon>Eukaryota</taxon>
        <taxon>Viridiplantae</taxon>
        <taxon>Streptophyta</taxon>
        <taxon>Embryophyta</taxon>
        <taxon>Tracheophyta</taxon>
        <taxon>Spermatophyta</taxon>
        <taxon>Magnoliopsida</taxon>
        <taxon>eudicotyledons</taxon>
        <taxon>Gunneridae</taxon>
        <taxon>Pentapetalae</taxon>
        <taxon>rosids</taxon>
        <taxon>malvids</taxon>
        <taxon>Malvales</taxon>
        <taxon>Malvaceae</taxon>
        <taxon>Malvoideae</taxon>
        <taxon>Gossypium</taxon>
    </lineage>
</organism>
<name>A0ABR0PCD0_GOSAR</name>
<feature type="region of interest" description="Disordered" evidence="1">
    <location>
        <begin position="22"/>
        <end position="59"/>
    </location>
</feature>
<dbReference type="Proteomes" id="UP001358586">
    <property type="component" value="Chromosome 7"/>
</dbReference>
<evidence type="ECO:0000313" key="2">
    <source>
        <dbReference type="EMBL" id="KAK5818881.1"/>
    </source>
</evidence>
<accession>A0ABR0PCD0</accession>
<evidence type="ECO:0000313" key="3">
    <source>
        <dbReference type="Proteomes" id="UP001358586"/>
    </source>
</evidence>
<reference evidence="2 3" key="1">
    <citation type="submission" date="2023-03" db="EMBL/GenBank/DDBJ databases">
        <title>WGS of Gossypium arboreum.</title>
        <authorList>
            <person name="Yu D."/>
        </authorList>
    </citation>
    <scope>NUCLEOTIDE SEQUENCE [LARGE SCALE GENOMIC DNA]</scope>
    <source>
        <tissue evidence="2">Leaf</tissue>
    </source>
</reference>
<gene>
    <name evidence="2" type="ORF">PVK06_023831</name>
</gene>
<keyword evidence="3" id="KW-1185">Reference proteome</keyword>
<comment type="caution">
    <text evidence="2">The sequence shown here is derived from an EMBL/GenBank/DDBJ whole genome shotgun (WGS) entry which is preliminary data.</text>
</comment>
<sequence>MAGSPTCDPDWSHHMVECKVNRERTTKGVHGSSSQEPREGHGLSSYAFKELVEGRPRAL</sequence>
<evidence type="ECO:0000256" key="1">
    <source>
        <dbReference type="SAM" id="MobiDB-lite"/>
    </source>
</evidence>